<organism evidence="2 3">
    <name type="scientific">Aspergillus fumigatiaffinis</name>
    <dbReference type="NCBI Taxonomy" id="340414"/>
    <lineage>
        <taxon>Eukaryota</taxon>
        <taxon>Fungi</taxon>
        <taxon>Dikarya</taxon>
        <taxon>Ascomycota</taxon>
        <taxon>Pezizomycotina</taxon>
        <taxon>Eurotiomycetes</taxon>
        <taxon>Eurotiomycetidae</taxon>
        <taxon>Eurotiales</taxon>
        <taxon>Aspergillaceae</taxon>
        <taxon>Aspergillus</taxon>
        <taxon>Aspergillus subgen. Fumigati</taxon>
    </lineage>
</organism>
<feature type="region of interest" description="Disordered" evidence="1">
    <location>
        <begin position="257"/>
        <end position="294"/>
    </location>
</feature>
<reference evidence="2" key="1">
    <citation type="journal article" date="2020" name="bioRxiv">
        <title>Genomic and phenotypic heterogeneity of clinical isolates of the human pathogens Aspergillus fumigatus, Aspergillus lentulus and Aspergillus fumigatiaffinis.</title>
        <authorList>
            <person name="dos Santos R.A.C."/>
            <person name="Steenwyk J.L."/>
            <person name="Rivero-Menendez O."/>
            <person name="Mead M.E."/>
            <person name="Silva L.P."/>
            <person name="Bastos R.W."/>
            <person name="Alastruey-Izquierdo A."/>
            <person name="Goldman G.H."/>
            <person name="Rokas A."/>
        </authorList>
    </citation>
    <scope>NUCLEOTIDE SEQUENCE</scope>
    <source>
        <strain evidence="2">CNM-CM6805</strain>
    </source>
</reference>
<evidence type="ECO:0000313" key="3">
    <source>
        <dbReference type="Proteomes" id="UP000653565"/>
    </source>
</evidence>
<reference evidence="2" key="2">
    <citation type="submission" date="2020-04" db="EMBL/GenBank/DDBJ databases">
        <authorList>
            <person name="Santos R.A.C."/>
            <person name="Steenwyk J.L."/>
            <person name="Rivero-Menendez O."/>
            <person name="Mead M.E."/>
            <person name="Silva L.P."/>
            <person name="Bastos R.W."/>
            <person name="Alastruey-Izquierdo A."/>
            <person name="Goldman G.H."/>
            <person name="Rokas A."/>
        </authorList>
    </citation>
    <scope>NUCLEOTIDE SEQUENCE</scope>
    <source>
        <strain evidence="2">CNM-CM6805</strain>
    </source>
</reference>
<feature type="compositionally biased region" description="Low complexity" evidence="1">
    <location>
        <begin position="63"/>
        <end position="76"/>
    </location>
</feature>
<name>A0A8H4GY64_9EURO</name>
<dbReference type="SUPFAM" id="SSF57903">
    <property type="entry name" value="FYVE/PHD zinc finger"/>
    <property type="match status" value="1"/>
</dbReference>
<feature type="compositionally biased region" description="Basic and acidic residues" evidence="1">
    <location>
        <begin position="272"/>
        <end position="294"/>
    </location>
</feature>
<keyword evidence="3" id="KW-1185">Reference proteome</keyword>
<dbReference type="AlphaFoldDB" id="A0A8H4GY64"/>
<dbReference type="EMBL" id="JAAAPX010000038">
    <property type="protein sequence ID" value="KAF4238488.1"/>
    <property type="molecule type" value="Genomic_DNA"/>
</dbReference>
<feature type="region of interest" description="Disordered" evidence="1">
    <location>
        <begin position="1"/>
        <end position="76"/>
    </location>
</feature>
<gene>
    <name evidence="2" type="ORF">CNMCM6805_006336</name>
</gene>
<evidence type="ECO:0000256" key="1">
    <source>
        <dbReference type="SAM" id="MobiDB-lite"/>
    </source>
</evidence>
<evidence type="ECO:0000313" key="2">
    <source>
        <dbReference type="EMBL" id="KAF4238488.1"/>
    </source>
</evidence>
<dbReference type="Proteomes" id="UP000653565">
    <property type="component" value="Unassembled WGS sequence"/>
</dbReference>
<sequence>MSSQNDPSRPGEDSQEGFSKYLKRMKTILKRSPTARSSISSMQEITERSEPSQVASSRPTPAPAQKPAAKPTTQPTVVTHWSAIQEEKARALFAKYGLTLESGEWKTPSDMTVQRIAKPIRMRVRRTCHRCETTFGPDKVCANCQHIRCTKCPRHTSNKPKDQAQNALETLRSAQGHGPPRHMSKELQLTIPSRTGGQDLVLKPIRQRVRRTCHRPKPHKYPDGYPGDAEPPSEPPARTWKKPRHRVRYTCHKCSTPYRSRETTCSNCGQEKGPETIRDPPKKNKPEPDPEVLRRVEERLANMSATK</sequence>
<feature type="compositionally biased region" description="Polar residues" evidence="1">
    <location>
        <begin position="34"/>
        <end position="44"/>
    </location>
</feature>
<comment type="caution">
    <text evidence="2">The sequence shown here is derived from an EMBL/GenBank/DDBJ whole genome shotgun (WGS) entry which is preliminary data.</text>
</comment>
<protein>
    <submittedName>
        <fullName evidence="2">Uncharacterized protein</fullName>
    </submittedName>
</protein>
<proteinExistence type="predicted"/>
<feature type="region of interest" description="Disordered" evidence="1">
    <location>
        <begin position="208"/>
        <end position="244"/>
    </location>
</feature>
<dbReference type="OrthoDB" id="5370011at2759"/>
<feature type="compositionally biased region" description="Basic residues" evidence="1">
    <location>
        <begin position="208"/>
        <end position="219"/>
    </location>
</feature>
<accession>A0A8H4GY64</accession>
<dbReference type="InterPro" id="IPR011011">
    <property type="entry name" value="Znf_FYVE_PHD"/>
</dbReference>